<reference evidence="2 3" key="1">
    <citation type="submission" date="2012-08" db="EMBL/GenBank/DDBJ databases">
        <title>Oryza genome evolution.</title>
        <authorList>
            <person name="Wing R.A."/>
        </authorList>
    </citation>
    <scope>NUCLEOTIDE SEQUENCE</scope>
</reference>
<dbReference type="eggNOG" id="ENOG502SD14">
    <property type="taxonomic scope" value="Eukaryota"/>
</dbReference>
<dbReference type="Proteomes" id="UP000032180">
    <property type="component" value="Chromosome 7"/>
</dbReference>
<protein>
    <recommendedName>
        <fullName evidence="4">CHCH domain-containing protein</fullName>
    </recommendedName>
</protein>
<evidence type="ECO:0008006" key="4">
    <source>
        <dbReference type="Google" id="ProtNLM"/>
    </source>
</evidence>
<evidence type="ECO:0000313" key="2">
    <source>
        <dbReference type="EnsemblPlants" id="LPERR07G04220.1"/>
    </source>
</evidence>
<accession>A0A0D9WW28</accession>
<evidence type="ECO:0000256" key="1">
    <source>
        <dbReference type="SAM" id="MobiDB-lite"/>
    </source>
</evidence>
<feature type="compositionally biased region" description="Gly residues" evidence="1">
    <location>
        <begin position="9"/>
        <end position="18"/>
    </location>
</feature>
<dbReference type="SUPFAM" id="SSF47072">
    <property type="entry name" value="Cysteine alpha-hairpin motif"/>
    <property type="match status" value="1"/>
</dbReference>
<reference evidence="3" key="2">
    <citation type="submission" date="2013-12" db="EMBL/GenBank/DDBJ databases">
        <authorList>
            <person name="Yu Y."/>
            <person name="Lee S."/>
            <person name="de Baynast K."/>
            <person name="Wissotski M."/>
            <person name="Liu L."/>
            <person name="Talag J."/>
            <person name="Goicoechea J."/>
            <person name="Angelova A."/>
            <person name="Jetty R."/>
            <person name="Kudrna D."/>
            <person name="Golser W."/>
            <person name="Rivera L."/>
            <person name="Zhang J."/>
            <person name="Wing R."/>
        </authorList>
    </citation>
    <scope>NUCLEOTIDE SEQUENCE</scope>
</reference>
<dbReference type="InterPro" id="IPR009069">
    <property type="entry name" value="Cys_alpha_HP_mot_SF"/>
</dbReference>
<feature type="region of interest" description="Disordered" evidence="1">
    <location>
        <begin position="1"/>
        <end position="27"/>
    </location>
</feature>
<keyword evidence="3" id="KW-1185">Reference proteome</keyword>
<dbReference type="Gramene" id="LPERR07G04220.1">
    <property type="protein sequence ID" value="LPERR07G04220.1"/>
    <property type="gene ID" value="LPERR07G04220"/>
</dbReference>
<sequence length="75" mass="7554">MESAATEAGTGGGGGGRDGAATTTTKKAAACDVAALRKCLEENKGDRAKCQDHIDAFRSSCSINPSPPPPPHARS</sequence>
<proteinExistence type="predicted"/>
<dbReference type="PANTHER" id="PTHR36856:SF1">
    <property type="entry name" value="OS07G0175200 PROTEIN"/>
    <property type="match status" value="1"/>
</dbReference>
<reference evidence="2" key="3">
    <citation type="submission" date="2015-04" db="UniProtKB">
        <authorList>
            <consortium name="EnsemblPlants"/>
        </authorList>
    </citation>
    <scope>IDENTIFICATION</scope>
</reference>
<dbReference type="HOGENOM" id="CLU_197867_1_0_1"/>
<name>A0A0D9WW28_9ORYZ</name>
<dbReference type="AlphaFoldDB" id="A0A0D9WW28"/>
<organism evidence="2 3">
    <name type="scientific">Leersia perrieri</name>
    <dbReference type="NCBI Taxonomy" id="77586"/>
    <lineage>
        <taxon>Eukaryota</taxon>
        <taxon>Viridiplantae</taxon>
        <taxon>Streptophyta</taxon>
        <taxon>Embryophyta</taxon>
        <taxon>Tracheophyta</taxon>
        <taxon>Spermatophyta</taxon>
        <taxon>Magnoliopsida</taxon>
        <taxon>Liliopsida</taxon>
        <taxon>Poales</taxon>
        <taxon>Poaceae</taxon>
        <taxon>BOP clade</taxon>
        <taxon>Oryzoideae</taxon>
        <taxon>Oryzeae</taxon>
        <taxon>Oryzinae</taxon>
        <taxon>Leersia</taxon>
    </lineage>
</organism>
<dbReference type="PANTHER" id="PTHR36856">
    <property type="entry name" value="OS07G0175200 PROTEIN"/>
    <property type="match status" value="1"/>
</dbReference>
<evidence type="ECO:0000313" key="3">
    <source>
        <dbReference type="Proteomes" id="UP000032180"/>
    </source>
</evidence>
<dbReference type="EnsemblPlants" id="LPERR07G04220.1">
    <property type="protein sequence ID" value="LPERR07G04220.1"/>
    <property type="gene ID" value="LPERR07G04220"/>
</dbReference>